<dbReference type="SUPFAM" id="SSF56542">
    <property type="entry name" value="Substrate-binding domain of HMG-CoA reductase"/>
    <property type="match status" value="1"/>
</dbReference>
<evidence type="ECO:0000256" key="1">
    <source>
        <dbReference type="ARBA" id="ARBA00007661"/>
    </source>
</evidence>
<name>A0AAX4L0D8_9CREN</name>
<dbReference type="SUPFAM" id="SSF55035">
    <property type="entry name" value="NAD-binding domain of HMG-CoA reductase"/>
    <property type="match status" value="1"/>
</dbReference>
<keyword evidence="3 5" id="KW-0560">Oxidoreductase</keyword>
<dbReference type="Gene3D" id="3.30.70.420">
    <property type="entry name" value="Hydroxymethylglutaryl-CoA reductase, class I/II, NAD/NADP-binding domain"/>
    <property type="match status" value="1"/>
</dbReference>
<dbReference type="InterPro" id="IPR009023">
    <property type="entry name" value="HMG_CoA_Rdtase_NAD(P)-bd_sf"/>
</dbReference>
<proteinExistence type="inferred from homology"/>
<dbReference type="GO" id="GO:0015936">
    <property type="term" value="P:coenzyme A metabolic process"/>
    <property type="evidence" value="ECO:0007669"/>
    <property type="project" value="InterPro"/>
</dbReference>
<dbReference type="EC" id="1.1.1.34" evidence="5"/>
<evidence type="ECO:0000256" key="2">
    <source>
        <dbReference type="ARBA" id="ARBA00022857"/>
    </source>
</evidence>
<dbReference type="PANTHER" id="PTHR10572">
    <property type="entry name" value="3-HYDROXY-3-METHYLGLUTARYL-COENZYME A REDUCTASE"/>
    <property type="match status" value="1"/>
</dbReference>
<dbReference type="GeneID" id="89337586"/>
<dbReference type="PANTHER" id="PTHR10572:SF24">
    <property type="entry name" value="3-HYDROXY-3-METHYLGLUTARYL-COENZYME A REDUCTASE"/>
    <property type="match status" value="1"/>
</dbReference>
<dbReference type="InterPro" id="IPR002202">
    <property type="entry name" value="HMG_CoA_Rdtase"/>
</dbReference>
<evidence type="ECO:0000256" key="4">
    <source>
        <dbReference type="ARBA" id="ARBA00049903"/>
    </source>
</evidence>
<protein>
    <recommendedName>
        <fullName evidence="5">3-hydroxy-3-methylglutaryl coenzyme A reductase</fullName>
        <shortName evidence="5">HMG-CoA reductase</shortName>
        <ecNumber evidence="5">1.1.1.34</ecNumber>
    </recommendedName>
</protein>
<comment type="catalytic activity">
    <reaction evidence="4 5">
        <text>(R)-mevalonate + 2 NADP(+) + CoA = (3S)-3-hydroxy-3-methylglutaryl-CoA + 2 NADPH + 2 H(+)</text>
        <dbReference type="Rhea" id="RHEA:15989"/>
        <dbReference type="ChEBI" id="CHEBI:15378"/>
        <dbReference type="ChEBI" id="CHEBI:36464"/>
        <dbReference type="ChEBI" id="CHEBI:43074"/>
        <dbReference type="ChEBI" id="CHEBI:57287"/>
        <dbReference type="ChEBI" id="CHEBI:57783"/>
        <dbReference type="ChEBI" id="CHEBI:58349"/>
        <dbReference type="EC" id="1.1.1.34"/>
    </reaction>
</comment>
<dbReference type="InterPro" id="IPR009029">
    <property type="entry name" value="HMG_CoA_Rdtase_sub-bd_dom_sf"/>
</dbReference>
<evidence type="ECO:0000313" key="6">
    <source>
        <dbReference type="EMBL" id="WWQ60232.1"/>
    </source>
</evidence>
<dbReference type="GO" id="GO:0016126">
    <property type="term" value="P:sterol biosynthetic process"/>
    <property type="evidence" value="ECO:0007669"/>
    <property type="project" value="TreeGrafter"/>
</dbReference>
<dbReference type="CDD" id="cd00643">
    <property type="entry name" value="HMG-CoA_reductase_classI"/>
    <property type="match status" value="1"/>
</dbReference>
<dbReference type="Proteomes" id="UP001432202">
    <property type="component" value="Chromosome"/>
</dbReference>
<dbReference type="RefSeq" id="WP_338600672.1">
    <property type="nucleotide sequence ID" value="NZ_CP146016.1"/>
</dbReference>
<dbReference type="EMBL" id="CP146016">
    <property type="protein sequence ID" value="WWQ60232.1"/>
    <property type="molecule type" value="Genomic_DNA"/>
</dbReference>
<reference evidence="6 7" key="1">
    <citation type="submission" date="2024-02" db="EMBL/GenBank/DDBJ databases">
        <title>STSV induces naive adaptation in Sulfolobus.</title>
        <authorList>
            <person name="Xiang X."/>
            <person name="Song M."/>
        </authorList>
    </citation>
    <scope>NUCLEOTIDE SEQUENCE [LARGE SCALE GENOMIC DNA]</scope>
    <source>
        <strain evidence="6 7">RT2</strain>
    </source>
</reference>
<dbReference type="InterPro" id="IPR004554">
    <property type="entry name" value="HMG_CoA_Rdtase_eu_arc"/>
</dbReference>
<dbReference type="GO" id="GO:0008299">
    <property type="term" value="P:isoprenoid biosynthetic process"/>
    <property type="evidence" value="ECO:0007669"/>
    <property type="project" value="InterPro"/>
</dbReference>
<dbReference type="Gene3D" id="3.90.770.10">
    <property type="entry name" value="3-hydroxy-3-methylglutaryl-coenzyme A Reductase, Chain A, domain 2"/>
    <property type="match status" value="1"/>
</dbReference>
<dbReference type="PRINTS" id="PR00071">
    <property type="entry name" value="HMGCOARDTASE"/>
</dbReference>
<comment type="pathway">
    <text evidence="5">Metabolic intermediate biosynthesis; (R)-mevalonate biosynthesis; (R)-mevalonate from acetyl-CoA: step 3/3.</text>
</comment>
<dbReference type="InterPro" id="IPR023076">
    <property type="entry name" value="HMG_CoA_Rdtase_CS"/>
</dbReference>
<gene>
    <name evidence="6" type="primary">hmgA</name>
    <name evidence="6" type="ORF">V6M85_12415</name>
</gene>
<dbReference type="InterPro" id="IPR023074">
    <property type="entry name" value="HMG_CoA_Rdtase_cat_sf"/>
</dbReference>
<dbReference type="PROSITE" id="PS00318">
    <property type="entry name" value="HMG_COA_REDUCTASE_2"/>
    <property type="match status" value="1"/>
</dbReference>
<dbReference type="Pfam" id="PF00368">
    <property type="entry name" value="HMG-CoA_red"/>
    <property type="match status" value="1"/>
</dbReference>
<evidence type="ECO:0000256" key="3">
    <source>
        <dbReference type="ARBA" id="ARBA00023002"/>
    </source>
</evidence>
<dbReference type="PROSITE" id="PS00066">
    <property type="entry name" value="HMG_COA_REDUCTASE_1"/>
    <property type="match status" value="1"/>
</dbReference>
<sequence>MKIDEVVEKLVKGEISFHEVDNLLEANAAMVARRLALEKILGIGLPSIGSTVIDYSEIKNKNAENVIGAVQIPLGVVGPIRVNGDYAKGDFYVPLATTEGALIASVNRGAKAVTLSGGVKTKIFKDEMTRAPVFKFNSIEDIPTFLKFIEENLEKIKNIANSTTSHGKLKSITPFVIGNNVWLRFSFETGDAMGMNMVTIAVEKVCQFLEENFPSADCIAVSGNMCSDKKQTSINSLFGRGKTVVAEAIIKKEIVEKILRSNVNMIHDINLRKNWLGTARAGSIAQFNAHFANIIAAIFIATGQDVAQLVESSSGYTWTEVRGEDLYISITLPSLEVGTVGGGTRLPTQKEALSIMGVYGSGDPPGSNSKKLAEIIASTVLAGELNLLAALANKELGKAHAKFGRAMRV</sequence>
<comment type="similarity">
    <text evidence="1 5">Belongs to the HMG-CoA reductase family.</text>
</comment>
<dbReference type="AlphaFoldDB" id="A0AAX4L0D8"/>
<evidence type="ECO:0000313" key="7">
    <source>
        <dbReference type="Proteomes" id="UP001432202"/>
    </source>
</evidence>
<keyword evidence="7" id="KW-1185">Reference proteome</keyword>
<dbReference type="GO" id="GO:0004420">
    <property type="term" value="F:hydroxymethylglutaryl-CoA reductase (NADPH) activity"/>
    <property type="evidence" value="ECO:0007669"/>
    <property type="project" value="UniProtKB-EC"/>
</dbReference>
<keyword evidence="2 5" id="KW-0521">NADP</keyword>
<accession>A0AAX4L0D8</accession>
<evidence type="ECO:0000256" key="5">
    <source>
        <dbReference type="RuleBase" id="RU361219"/>
    </source>
</evidence>
<dbReference type="PROSITE" id="PS50065">
    <property type="entry name" value="HMG_COA_REDUCTASE_4"/>
    <property type="match status" value="1"/>
</dbReference>
<organism evidence="6 7">
    <name type="scientific">Sulfolobus tengchongensis</name>
    <dbReference type="NCBI Taxonomy" id="207809"/>
    <lineage>
        <taxon>Archaea</taxon>
        <taxon>Thermoproteota</taxon>
        <taxon>Thermoprotei</taxon>
        <taxon>Sulfolobales</taxon>
        <taxon>Sulfolobaceae</taxon>
        <taxon>Sulfolobus</taxon>
    </lineage>
</organism>
<dbReference type="NCBIfam" id="TIGR00533">
    <property type="entry name" value="HMG_CoA_R_NADP"/>
    <property type="match status" value="1"/>
</dbReference>
<dbReference type="FunFam" id="3.30.70.420:FF:000001">
    <property type="entry name" value="3-hydroxy-3-methylglutaryl coenzyme A reductase"/>
    <property type="match status" value="1"/>
</dbReference>